<dbReference type="Gene3D" id="3.30.1680.10">
    <property type="entry name" value="ligand-binding face of the semaphorins, domain 2"/>
    <property type="match status" value="1"/>
</dbReference>
<proteinExistence type="inferred from homology"/>
<evidence type="ECO:0000256" key="6">
    <source>
        <dbReference type="PROSITE-ProRule" id="PRU00352"/>
    </source>
</evidence>
<dbReference type="InterPro" id="IPR001627">
    <property type="entry name" value="Semap_dom"/>
</dbReference>
<dbReference type="GO" id="GO:0050727">
    <property type="term" value="P:regulation of inflammatory response"/>
    <property type="evidence" value="ECO:0007669"/>
    <property type="project" value="TreeGrafter"/>
</dbReference>
<dbReference type="SUPFAM" id="SSF101912">
    <property type="entry name" value="Sema domain"/>
    <property type="match status" value="1"/>
</dbReference>
<dbReference type="GO" id="GO:0007229">
    <property type="term" value="P:integrin-mediated signaling pathway"/>
    <property type="evidence" value="ECO:0007669"/>
    <property type="project" value="TreeGrafter"/>
</dbReference>
<gene>
    <name evidence="8" type="ORF">COCON_G00108290</name>
</gene>
<keyword evidence="5" id="KW-0325">Glycoprotein</keyword>
<dbReference type="PANTHER" id="PTHR11036">
    <property type="entry name" value="SEMAPHORIN"/>
    <property type="match status" value="1"/>
</dbReference>
<evidence type="ECO:0000313" key="8">
    <source>
        <dbReference type="EMBL" id="KAJ8271970.1"/>
    </source>
</evidence>
<dbReference type="SUPFAM" id="SSF103575">
    <property type="entry name" value="Plexin repeat"/>
    <property type="match status" value="1"/>
</dbReference>
<dbReference type="GO" id="GO:0005178">
    <property type="term" value="F:integrin binding"/>
    <property type="evidence" value="ECO:0007669"/>
    <property type="project" value="TreeGrafter"/>
</dbReference>
<dbReference type="AlphaFoldDB" id="A0A9Q1DJ32"/>
<organism evidence="8 9">
    <name type="scientific">Conger conger</name>
    <name type="common">Conger eel</name>
    <name type="synonym">Muraena conger</name>
    <dbReference type="NCBI Taxonomy" id="82655"/>
    <lineage>
        <taxon>Eukaryota</taxon>
        <taxon>Metazoa</taxon>
        <taxon>Chordata</taxon>
        <taxon>Craniata</taxon>
        <taxon>Vertebrata</taxon>
        <taxon>Euteleostomi</taxon>
        <taxon>Actinopterygii</taxon>
        <taxon>Neopterygii</taxon>
        <taxon>Teleostei</taxon>
        <taxon>Anguilliformes</taxon>
        <taxon>Congridae</taxon>
        <taxon>Conger</taxon>
    </lineage>
</organism>
<dbReference type="GO" id="GO:0009897">
    <property type="term" value="C:external side of plasma membrane"/>
    <property type="evidence" value="ECO:0007669"/>
    <property type="project" value="TreeGrafter"/>
</dbReference>
<dbReference type="Pfam" id="PF01403">
    <property type="entry name" value="Sema"/>
    <property type="match status" value="1"/>
</dbReference>
<accession>A0A9Q1DJ32</accession>
<dbReference type="SMART" id="SM00630">
    <property type="entry name" value="Sema"/>
    <property type="match status" value="1"/>
</dbReference>
<dbReference type="InterPro" id="IPR036352">
    <property type="entry name" value="Semap_dom_sf"/>
</dbReference>
<evidence type="ECO:0000256" key="3">
    <source>
        <dbReference type="ARBA" id="ARBA00023136"/>
    </source>
</evidence>
<dbReference type="SMART" id="SM00423">
    <property type="entry name" value="PSI"/>
    <property type="match status" value="1"/>
</dbReference>
<dbReference type="GO" id="GO:0030215">
    <property type="term" value="F:semaphorin receptor binding"/>
    <property type="evidence" value="ECO:0007669"/>
    <property type="project" value="InterPro"/>
</dbReference>
<dbReference type="InterPro" id="IPR016201">
    <property type="entry name" value="PSI"/>
</dbReference>
<dbReference type="OrthoDB" id="9988752at2759"/>
<evidence type="ECO:0000259" key="7">
    <source>
        <dbReference type="PROSITE" id="PS51004"/>
    </source>
</evidence>
<feature type="domain" description="Sema" evidence="7">
    <location>
        <begin position="1"/>
        <end position="316"/>
    </location>
</feature>
<evidence type="ECO:0000256" key="2">
    <source>
        <dbReference type="ARBA" id="ARBA00009492"/>
    </source>
</evidence>
<dbReference type="Proteomes" id="UP001152803">
    <property type="component" value="Unassembled WGS sequence"/>
</dbReference>
<dbReference type="InterPro" id="IPR027231">
    <property type="entry name" value="Semaphorin"/>
</dbReference>
<dbReference type="Pfam" id="PF01437">
    <property type="entry name" value="PSI"/>
    <property type="match status" value="1"/>
</dbReference>
<dbReference type="Gene3D" id="2.60.40.10">
    <property type="entry name" value="Immunoglobulins"/>
    <property type="match status" value="1"/>
</dbReference>
<dbReference type="GO" id="GO:0071526">
    <property type="term" value="P:semaphorin-plexin signaling pathway"/>
    <property type="evidence" value="ECO:0007669"/>
    <property type="project" value="TreeGrafter"/>
</dbReference>
<dbReference type="InterPro" id="IPR015943">
    <property type="entry name" value="WD40/YVTN_repeat-like_dom_sf"/>
</dbReference>
<dbReference type="PROSITE" id="PS51004">
    <property type="entry name" value="SEMA"/>
    <property type="match status" value="1"/>
</dbReference>
<evidence type="ECO:0000256" key="5">
    <source>
        <dbReference type="ARBA" id="ARBA00023180"/>
    </source>
</evidence>
<dbReference type="GO" id="GO:0007411">
    <property type="term" value="P:axon guidance"/>
    <property type="evidence" value="ECO:0007669"/>
    <property type="project" value="TreeGrafter"/>
</dbReference>
<dbReference type="Gene3D" id="2.130.10.10">
    <property type="entry name" value="YVTN repeat-like/Quinoprotein amine dehydrogenase"/>
    <property type="match status" value="2"/>
</dbReference>
<keyword evidence="3" id="KW-0472">Membrane</keyword>
<dbReference type="GO" id="GO:0045499">
    <property type="term" value="F:chemorepellent activity"/>
    <property type="evidence" value="ECO:0007669"/>
    <property type="project" value="TreeGrafter"/>
</dbReference>
<dbReference type="GO" id="GO:0001755">
    <property type="term" value="P:neural crest cell migration"/>
    <property type="evidence" value="ECO:0007669"/>
    <property type="project" value="TreeGrafter"/>
</dbReference>
<evidence type="ECO:0000256" key="1">
    <source>
        <dbReference type="ARBA" id="ARBA00004370"/>
    </source>
</evidence>
<sequence length="494" mass="55316">MFFSDVAIGNLLRYTQIQKHTVFFHPEGSDDLYVGGTNIVYRIDLEQSHLVENYSLTPTGGQNCEVIPCENIITVIEQFQDSLFICGTNAYMPLCWKVYPRVDEGGPKRFLQSIWTSFLKARLACGIRGESLFFNRLQDVFVQHADDWRASQVYTLFTSSWNASAVCVYSLDEIEAVFTKSSFRGLNKEIPNPRPGVCVTNSKEIPVDTLKVVRENPEMSDWIWPLHRQAPFYVSDTPYTRITVDTVTDVDGRPHNVLLLATDKGIIHKILEDNLTPFIISEMRLHHPAPVQSMKLISKKGKLLVGFRDQVAQLDLGSCRDYGTSCADCVLARDPYCAWSGSGCAPAVLGAIQNIDGGTVDVCPQSGTDQQRNRPPSPELLGVSQVLPIGVAFYMSCPVRSYHASYTWEHEGQSSPCVAAQREAQTQEDCLQLIPAVRAKHYGTHECVSVEQNYTRVLKSYRLLPPIENRARRAWWSSVTTSLSGLALVSILCH</sequence>
<dbReference type="InterPro" id="IPR002165">
    <property type="entry name" value="Plexin_repeat"/>
</dbReference>
<reference evidence="8" key="1">
    <citation type="journal article" date="2023" name="Science">
        <title>Genome structures resolve the early diversification of teleost fishes.</title>
        <authorList>
            <person name="Parey E."/>
            <person name="Louis A."/>
            <person name="Montfort J."/>
            <person name="Bouchez O."/>
            <person name="Roques C."/>
            <person name="Iampietro C."/>
            <person name="Lluch J."/>
            <person name="Castinel A."/>
            <person name="Donnadieu C."/>
            <person name="Desvignes T."/>
            <person name="Floi Bucao C."/>
            <person name="Jouanno E."/>
            <person name="Wen M."/>
            <person name="Mejri S."/>
            <person name="Dirks R."/>
            <person name="Jansen H."/>
            <person name="Henkel C."/>
            <person name="Chen W.J."/>
            <person name="Zahm M."/>
            <person name="Cabau C."/>
            <person name="Klopp C."/>
            <person name="Thompson A.W."/>
            <person name="Robinson-Rechavi M."/>
            <person name="Braasch I."/>
            <person name="Lecointre G."/>
            <person name="Bobe J."/>
            <person name="Postlethwait J.H."/>
            <person name="Berthelot C."/>
            <person name="Roest Crollius H."/>
            <person name="Guiguen Y."/>
        </authorList>
    </citation>
    <scope>NUCLEOTIDE SEQUENCE</scope>
    <source>
        <strain evidence="8">Concon-B</strain>
    </source>
</reference>
<comment type="caution">
    <text evidence="8">The sequence shown here is derived from an EMBL/GenBank/DDBJ whole genome shotgun (WGS) entry which is preliminary data.</text>
</comment>
<name>A0A9Q1DJ32_CONCO</name>
<protein>
    <recommendedName>
        <fullName evidence="7">Sema domain-containing protein</fullName>
    </recommendedName>
</protein>
<evidence type="ECO:0000313" key="9">
    <source>
        <dbReference type="Proteomes" id="UP001152803"/>
    </source>
</evidence>
<comment type="subcellular location">
    <subcellularLocation>
        <location evidence="1">Membrane</location>
    </subcellularLocation>
</comment>
<comment type="similarity">
    <text evidence="2">Belongs to the semaphorin family.</text>
</comment>
<dbReference type="GO" id="GO:0030335">
    <property type="term" value="P:positive regulation of cell migration"/>
    <property type="evidence" value="ECO:0007669"/>
    <property type="project" value="TreeGrafter"/>
</dbReference>
<dbReference type="PANTHER" id="PTHR11036:SF80">
    <property type="entry name" value="SEMAPHORIN-7A"/>
    <property type="match status" value="1"/>
</dbReference>
<dbReference type="InterPro" id="IPR013783">
    <property type="entry name" value="Ig-like_fold"/>
</dbReference>
<keyword evidence="4" id="KW-1015">Disulfide bond</keyword>
<comment type="caution">
    <text evidence="6">Lacks conserved residue(s) required for the propagation of feature annotation.</text>
</comment>
<dbReference type="EMBL" id="JAFJMO010000007">
    <property type="protein sequence ID" value="KAJ8271970.1"/>
    <property type="molecule type" value="Genomic_DNA"/>
</dbReference>
<evidence type="ECO:0000256" key="4">
    <source>
        <dbReference type="ARBA" id="ARBA00023157"/>
    </source>
</evidence>
<keyword evidence="9" id="KW-1185">Reference proteome</keyword>